<gene>
    <name evidence="9" type="ORF">HGH92_26485</name>
</gene>
<reference evidence="9 10" key="1">
    <citation type="submission" date="2020-04" db="EMBL/GenBank/DDBJ databases">
        <authorList>
            <person name="Yin C."/>
        </authorList>
    </citation>
    <scope>NUCLEOTIDE SEQUENCE [LARGE SCALE GENOMIC DNA]</scope>
    <source>
        <strain evidence="9 10">Ae27</strain>
    </source>
</reference>
<keyword evidence="10" id="KW-1185">Reference proteome</keyword>
<dbReference type="Pfam" id="PF12696">
    <property type="entry name" value="TraG-D_C"/>
    <property type="match status" value="1"/>
</dbReference>
<dbReference type="AlphaFoldDB" id="A0A847RQA7"/>
<dbReference type="Pfam" id="PF14293">
    <property type="entry name" value="YWFCY"/>
    <property type="match status" value="1"/>
</dbReference>
<dbReference type="CDD" id="cd01127">
    <property type="entry name" value="TrwB_TraG_TraD_VirD4"/>
    <property type="match status" value="1"/>
</dbReference>
<keyword evidence="5 6" id="KW-0472">Membrane</keyword>
<feature type="transmembrane region" description="Helical" evidence="6">
    <location>
        <begin position="123"/>
        <end position="141"/>
    </location>
</feature>
<keyword evidence="3 6" id="KW-0812">Transmembrane</keyword>
<dbReference type="NCBIfam" id="NF041326">
    <property type="entry name" value="Bacteroid_MobC"/>
    <property type="match status" value="1"/>
</dbReference>
<keyword evidence="4 6" id="KW-1133">Transmembrane helix</keyword>
<feature type="transmembrane region" description="Helical" evidence="6">
    <location>
        <begin position="91"/>
        <end position="111"/>
    </location>
</feature>
<dbReference type="RefSeq" id="WP_168873821.1">
    <property type="nucleotide sequence ID" value="NZ_JABAIA010000003.1"/>
</dbReference>
<sequence length="662" mass="74680">MSSGENEQTLRSVIDFVRKSSIIVLCLHYYFFFYLAFEHWHLTWPIVKRVMLSLAETGIFKSVLVSKSISLLLLVVSLFGTPGKKDEKLKLPVIAICLIVGASLYFGSSMVMEVNLSSTIITIWYILITSVGYLFILSGGAKLSRLIKVKLGEDIFNEENETFPQQERLVENKYSINLPGLYNLKGKMRKMWINIINPFRATLVIGSGGSGKSYFIIRHVIKQHISKGFCVFLYDFKFDDLTKIAYNALLDNKHAYPVVPEFFYINFDDLNRTYRCNPLDPATMIDITDAAEASRTILLGLNKDWIKKSGDFFVESPINFVTAVIWFLKKYRNGIYCTLPHVVELMQADYTELFPVLSTEPEIEVLINPFITAFLNRAMEQLEGQVASAKIALARLSSPTLYYVLSGNEFSLDLNNPSSPKIISIGNNPLKIQIYGAVISLYTSRLIKLVNRKGMLPSSLIFDEYPTIYQPLDVLISTSRSNLCAVTVAVQSGEQLKQNYGREQADVLISLPGNLICGQTFGDTAKQVSERIGKIVQTRESVSINRNDTSVSKSTQLDYAVPASRIATLTSGEVCGLVADNPQEVIEKKRFHCFIQNDHKAIAEEEKNYKPLPVVRNITPLEVQNNYVTIKNDMIDLIETEIERIKNDPELAHLLFIGPDKK</sequence>
<proteinExistence type="predicted"/>
<accession>A0A847RQA7</accession>
<dbReference type="Proteomes" id="UP000570474">
    <property type="component" value="Unassembled WGS sequence"/>
</dbReference>
<dbReference type="InterPro" id="IPR051539">
    <property type="entry name" value="T4SS-coupling_protein"/>
</dbReference>
<dbReference type="EMBL" id="JABAIA010000003">
    <property type="protein sequence ID" value="NLR67880.1"/>
    <property type="molecule type" value="Genomic_DNA"/>
</dbReference>
<dbReference type="PANTHER" id="PTHR37937:SF1">
    <property type="entry name" value="CONJUGATIVE TRANSFER: DNA TRANSPORT"/>
    <property type="match status" value="1"/>
</dbReference>
<feature type="domain" description="TraD/TraG TraM recognition site" evidence="7">
    <location>
        <begin position="460"/>
        <end position="567"/>
    </location>
</feature>
<evidence type="ECO:0000256" key="1">
    <source>
        <dbReference type="ARBA" id="ARBA00004651"/>
    </source>
</evidence>
<dbReference type="InterPro" id="IPR032689">
    <property type="entry name" value="TraG-D_C"/>
</dbReference>
<dbReference type="InterPro" id="IPR027417">
    <property type="entry name" value="P-loop_NTPase"/>
</dbReference>
<evidence type="ECO:0000256" key="3">
    <source>
        <dbReference type="ARBA" id="ARBA00022692"/>
    </source>
</evidence>
<evidence type="ECO:0000313" key="9">
    <source>
        <dbReference type="EMBL" id="NLR67880.1"/>
    </source>
</evidence>
<evidence type="ECO:0000313" key="10">
    <source>
        <dbReference type="Proteomes" id="UP000570474"/>
    </source>
</evidence>
<evidence type="ECO:0000259" key="8">
    <source>
        <dbReference type="Pfam" id="PF14293"/>
    </source>
</evidence>
<dbReference type="Gene3D" id="3.40.50.300">
    <property type="entry name" value="P-loop containing nucleotide triphosphate hydrolases"/>
    <property type="match status" value="1"/>
</dbReference>
<dbReference type="InterPro" id="IPR025988">
    <property type="entry name" value="YWFCY_dom"/>
</dbReference>
<evidence type="ECO:0000256" key="2">
    <source>
        <dbReference type="ARBA" id="ARBA00022475"/>
    </source>
</evidence>
<organism evidence="9 10">
    <name type="scientific">Chitinophaga varians</name>
    <dbReference type="NCBI Taxonomy" id="2202339"/>
    <lineage>
        <taxon>Bacteria</taxon>
        <taxon>Pseudomonadati</taxon>
        <taxon>Bacteroidota</taxon>
        <taxon>Chitinophagia</taxon>
        <taxon>Chitinophagales</taxon>
        <taxon>Chitinophagaceae</taxon>
        <taxon>Chitinophaga</taxon>
    </lineage>
</organism>
<keyword evidence="2" id="KW-1003">Cell membrane</keyword>
<dbReference type="PANTHER" id="PTHR37937">
    <property type="entry name" value="CONJUGATIVE TRANSFER: DNA TRANSPORT"/>
    <property type="match status" value="1"/>
</dbReference>
<name>A0A847RQA7_9BACT</name>
<dbReference type="SUPFAM" id="SSF52540">
    <property type="entry name" value="P-loop containing nucleoside triphosphate hydrolases"/>
    <property type="match status" value="1"/>
</dbReference>
<comment type="subcellular location">
    <subcellularLocation>
        <location evidence="1">Cell membrane</location>
        <topology evidence="1">Multi-pass membrane protein</topology>
    </subcellularLocation>
</comment>
<protein>
    <submittedName>
        <fullName evidence="9">TraM recognition domain-containing protein</fullName>
    </submittedName>
</protein>
<evidence type="ECO:0000259" key="7">
    <source>
        <dbReference type="Pfam" id="PF12696"/>
    </source>
</evidence>
<feature type="transmembrane region" description="Helical" evidence="6">
    <location>
        <begin position="20"/>
        <end position="37"/>
    </location>
</feature>
<feature type="transmembrane region" description="Helical" evidence="6">
    <location>
        <begin position="57"/>
        <end position="79"/>
    </location>
</feature>
<evidence type="ECO:0000256" key="6">
    <source>
        <dbReference type="SAM" id="Phobius"/>
    </source>
</evidence>
<feature type="domain" description="YWFCY" evidence="8">
    <location>
        <begin position="5"/>
        <end position="148"/>
    </location>
</feature>
<dbReference type="GO" id="GO:0005886">
    <property type="term" value="C:plasma membrane"/>
    <property type="evidence" value="ECO:0007669"/>
    <property type="project" value="UniProtKB-SubCell"/>
</dbReference>
<evidence type="ECO:0000256" key="5">
    <source>
        <dbReference type="ARBA" id="ARBA00023136"/>
    </source>
</evidence>
<evidence type="ECO:0000256" key="4">
    <source>
        <dbReference type="ARBA" id="ARBA00022989"/>
    </source>
</evidence>
<comment type="caution">
    <text evidence="9">The sequence shown here is derived from an EMBL/GenBank/DDBJ whole genome shotgun (WGS) entry which is preliminary data.</text>
</comment>